<comment type="caution">
    <text evidence="11">The sequence shown here is derived from an EMBL/GenBank/DDBJ whole genome shotgun (WGS) entry which is preliminary data.</text>
</comment>
<evidence type="ECO:0000256" key="1">
    <source>
        <dbReference type="ARBA" id="ARBA00004383"/>
    </source>
</evidence>
<evidence type="ECO:0000256" key="5">
    <source>
        <dbReference type="ARBA" id="ARBA00022519"/>
    </source>
</evidence>
<evidence type="ECO:0000259" key="10">
    <source>
        <dbReference type="PROSITE" id="PS52015"/>
    </source>
</evidence>
<keyword evidence="7" id="KW-0653">Protein transport</keyword>
<reference evidence="11 12" key="1">
    <citation type="journal article" date="2017" name="Int. J. Syst. Evol. Microbiol.">
        <title>Mucilaginibacterpsychrotolerans sp. nov., isolated from peatlands.</title>
        <authorList>
            <person name="Deng Y."/>
            <person name="Shen L."/>
            <person name="Xu B."/>
            <person name="Liu Y."/>
            <person name="Gu Z."/>
            <person name="Liu H."/>
            <person name="Zhou Y."/>
        </authorList>
    </citation>
    <scope>NUCLEOTIDE SEQUENCE [LARGE SCALE GENOMIC DNA]</scope>
    <source>
        <strain evidence="11 12">NH7-4</strain>
    </source>
</reference>
<dbReference type="GO" id="GO:0031992">
    <property type="term" value="F:energy transducer activity"/>
    <property type="evidence" value="ECO:0007669"/>
    <property type="project" value="TreeGrafter"/>
</dbReference>
<protein>
    <submittedName>
        <fullName evidence="11">Energy transducer TonB</fullName>
    </submittedName>
</protein>
<dbReference type="InterPro" id="IPR006260">
    <property type="entry name" value="TonB/TolA_C"/>
</dbReference>
<gene>
    <name evidence="11" type="ORF">E2R66_04210</name>
</gene>
<dbReference type="EMBL" id="SOZE01000003">
    <property type="protein sequence ID" value="TFF39583.1"/>
    <property type="molecule type" value="Genomic_DNA"/>
</dbReference>
<dbReference type="GO" id="GO:0015031">
    <property type="term" value="P:protein transport"/>
    <property type="evidence" value="ECO:0007669"/>
    <property type="project" value="UniProtKB-KW"/>
</dbReference>
<keyword evidence="3" id="KW-0813">Transport</keyword>
<dbReference type="InterPro" id="IPR037682">
    <property type="entry name" value="TonB_C"/>
</dbReference>
<keyword evidence="4" id="KW-1003">Cell membrane</keyword>
<proteinExistence type="inferred from homology"/>
<dbReference type="NCBIfam" id="TIGR01352">
    <property type="entry name" value="tonB_Cterm"/>
    <property type="match status" value="1"/>
</dbReference>
<evidence type="ECO:0000256" key="7">
    <source>
        <dbReference type="ARBA" id="ARBA00022927"/>
    </source>
</evidence>
<evidence type="ECO:0000256" key="9">
    <source>
        <dbReference type="ARBA" id="ARBA00023136"/>
    </source>
</evidence>
<dbReference type="PANTHER" id="PTHR33446">
    <property type="entry name" value="PROTEIN TONB-RELATED"/>
    <property type="match status" value="1"/>
</dbReference>
<keyword evidence="5" id="KW-0997">Cell inner membrane</keyword>
<dbReference type="Pfam" id="PF03544">
    <property type="entry name" value="TonB_C"/>
    <property type="match status" value="1"/>
</dbReference>
<organism evidence="11 12">
    <name type="scientific">Mucilaginibacter psychrotolerans</name>
    <dbReference type="NCBI Taxonomy" id="1524096"/>
    <lineage>
        <taxon>Bacteria</taxon>
        <taxon>Pseudomonadati</taxon>
        <taxon>Bacteroidota</taxon>
        <taxon>Sphingobacteriia</taxon>
        <taxon>Sphingobacteriales</taxon>
        <taxon>Sphingobacteriaceae</taxon>
        <taxon>Mucilaginibacter</taxon>
    </lineage>
</organism>
<keyword evidence="8" id="KW-1133">Transmembrane helix</keyword>
<evidence type="ECO:0000313" key="12">
    <source>
        <dbReference type="Proteomes" id="UP000297540"/>
    </source>
</evidence>
<dbReference type="PANTHER" id="PTHR33446:SF2">
    <property type="entry name" value="PROTEIN TONB"/>
    <property type="match status" value="1"/>
</dbReference>
<accession>A0A4Y8SKH8</accession>
<keyword evidence="12" id="KW-1185">Reference proteome</keyword>
<sequence>MCRCAAAVPGGEGGFARYLARVIRYPVAAFNAKVQGRIIITFVVEKDGTLSNIKVLRGIGSSCDEEAIRAIKACPPWLPGMQKGKPVRVQYSVPIAFSLGK</sequence>
<dbReference type="Gene3D" id="3.30.1150.10">
    <property type="match status" value="1"/>
</dbReference>
<evidence type="ECO:0000256" key="6">
    <source>
        <dbReference type="ARBA" id="ARBA00022692"/>
    </source>
</evidence>
<comment type="similarity">
    <text evidence="2">Belongs to the TonB family.</text>
</comment>
<dbReference type="GO" id="GO:0055085">
    <property type="term" value="P:transmembrane transport"/>
    <property type="evidence" value="ECO:0007669"/>
    <property type="project" value="InterPro"/>
</dbReference>
<dbReference type="PROSITE" id="PS52015">
    <property type="entry name" value="TONB_CTD"/>
    <property type="match status" value="1"/>
</dbReference>
<dbReference type="AlphaFoldDB" id="A0A4Y8SKH8"/>
<keyword evidence="9" id="KW-0472">Membrane</keyword>
<dbReference type="Proteomes" id="UP000297540">
    <property type="component" value="Unassembled WGS sequence"/>
</dbReference>
<evidence type="ECO:0000256" key="3">
    <source>
        <dbReference type="ARBA" id="ARBA00022448"/>
    </source>
</evidence>
<evidence type="ECO:0000313" key="11">
    <source>
        <dbReference type="EMBL" id="TFF39583.1"/>
    </source>
</evidence>
<comment type="subcellular location">
    <subcellularLocation>
        <location evidence="1">Cell inner membrane</location>
        <topology evidence="1">Single-pass membrane protein</topology>
        <orientation evidence="1">Periplasmic side</orientation>
    </subcellularLocation>
</comment>
<dbReference type="InterPro" id="IPR051045">
    <property type="entry name" value="TonB-dependent_transducer"/>
</dbReference>
<name>A0A4Y8SKH8_9SPHI</name>
<dbReference type="SUPFAM" id="SSF74653">
    <property type="entry name" value="TolA/TonB C-terminal domain"/>
    <property type="match status" value="1"/>
</dbReference>
<evidence type="ECO:0000256" key="4">
    <source>
        <dbReference type="ARBA" id="ARBA00022475"/>
    </source>
</evidence>
<evidence type="ECO:0000256" key="2">
    <source>
        <dbReference type="ARBA" id="ARBA00006555"/>
    </source>
</evidence>
<keyword evidence="6" id="KW-0812">Transmembrane</keyword>
<evidence type="ECO:0000256" key="8">
    <source>
        <dbReference type="ARBA" id="ARBA00022989"/>
    </source>
</evidence>
<feature type="domain" description="TonB C-terminal" evidence="10">
    <location>
        <begin position="10"/>
        <end position="101"/>
    </location>
</feature>
<dbReference type="GO" id="GO:0098797">
    <property type="term" value="C:plasma membrane protein complex"/>
    <property type="evidence" value="ECO:0007669"/>
    <property type="project" value="TreeGrafter"/>
</dbReference>